<organism evidence="3 4">
    <name type="scientific">Salinimonas sediminis</name>
    <dbReference type="NCBI Taxonomy" id="2303538"/>
    <lineage>
        <taxon>Bacteria</taxon>
        <taxon>Pseudomonadati</taxon>
        <taxon>Pseudomonadota</taxon>
        <taxon>Gammaproteobacteria</taxon>
        <taxon>Alteromonadales</taxon>
        <taxon>Alteromonadaceae</taxon>
        <taxon>Alteromonas/Salinimonas group</taxon>
        <taxon>Salinimonas</taxon>
    </lineage>
</organism>
<dbReference type="KEGG" id="salm:D0Y50_15085"/>
<keyword evidence="1" id="KW-0732">Signal</keyword>
<dbReference type="CDD" id="cd01144">
    <property type="entry name" value="BtuF"/>
    <property type="match status" value="1"/>
</dbReference>
<dbReference type="NCBIfam" id="NF038402">
    <property type="entry name" value="TroA_like"/>
    <property type="match status" value="1"/>
</dbReference>
<dbReference type="GO" id="GO:0071281">
    <property type="term" value="P:cellular response to iron ion"/>
    <property type="evidence" value="ECO:0007669"/>
    <property type="project" value="TreeGrafter"/>
</dbReference>
<name>A0A346NPV8_9ALTE</name>
<dbReference type="InterPro" id="IPR054828">
    <property type="entry name" value="Vit_B12_bind_prot"/>
</dbReference>
<dbReference type="Gene3D" id="3.40.50.1980">
    <property type="entry name" value="Nitrogenase molybdenum iron protein domain"/>
    <property type="match status" value="2"/>
</dbReference>
<dbReference type="AlphaFoldDB" id="A0A346NPV8"/>
<dbReference type="InterPro" id="IPR002491">
    <property type="entry name" value="ABC_transptr_periplasmic_BD"/>
</dbReference>
<evidence type="ECO:0000256" key="1">
    <source>
        <dbReference type="ARBA" id="ARBA00022729"/>
    </source>
</evidence>
<gene>
    <name evidence="3" type="ORF">D0Y50_15085</name>
</gene>
<proteinExistence type="predicted"/>
<evidence type="ECO:0000313" key="4">
    <source>
        <dbReference type="Proteomes" id="UP000262073"/>
    </source>
</evidence>
<dbReference type="OrthoDB" id="6495095at2"/>
<accession>A0A346NPV8</accession>
<dbReference type="EMBL" id="CP031769">
    <property type="protein sequence ID" value="AXR07565.1"/>
    <property type="molecule type" value="Genomic_DNA"/>
</dbReference>
<evidence type="ECO:0000259" key="2">
    <source>
        <dbReference type="PROSITE" id="PS50983"/>
    </source>
</evidence>
<dbReference type="SUPFAM" id="SSF53807">
    <property type="entry name" value="Helical backbone' metal receptor"/>
    <property type="match status" value="1"/>
</dbReference>
<dbReference type="PANTHER" id="PTHR30535:SF34">
    <property type="entry name" value="MOLYBDATE-BINDING PROTEIN MOLA"/>
    <property type="match status" value="1"/>
</dbReference>
<dbReference type="PANTHER" id="PTHR30535">
    <property type="entry name" value="VITAMIN B12-BINDING PROTEIN"/>
    <property type="match status" value="1"/>
</dbReference>
<sequence length="272" mass="30148">MTPVLYVRVILCLCLTGFLPFIKAQATTIVTLSPHLTEWVYSLGQQEQLLAVSAHSDYPLQAAKLPVVADYNGVDIKAIVRLNPDLILAWDGGNKPQDIARLKALGFNVFLSSPRKPADISREIRRLGTQLGVSDAAEAVTRPFDEGLEGLQEQYQQRPFTKVFYYMWAQPLMTIGSAAWANSLLSVCGADTVFSDSPVVYPQVSIQEVIRRQPSFIIAASGRPLSAEKAFWDSHRSVLDTPLIQVNPDITSRFTLRLLPELTRICEALHPA</sequence>
<protein>
    <submittedName>
        <fullName evidence="3">Cobalamin-binding protein</fullName>
    </submittedName>
</protein>
<keyword evidence="4" id="KW-1185">Reference proteome</keyword>
<feature type="domain" description="Fe/B12 periplasmic-binding" evidence="2">
    <location>
        <begin position="28"/>
        <end position="272"/>
    </location>
</feature>
<dbReference type="Pfam" id="PF01497">
    <property type="entry name" value="Peripla_BP_2"/>
    <property type="match status" value="1"/>
</dbReference>
<evidence type="ECO:0000313" key="3">
    <source>
        <dbReference type="EMBL" id="AXR07565.1"/>
    </source>
</evidence>
<dbReference type="Proteomes" id="UP000262073">
    <property type="component" value="Chromosome"/>
</dbReference>
<reference evidence="3 4" key="1">
    <citation type="submission" date="2018-08" db="EMBL/GenBank/DDBJ databases">
        <title>Salinimonas sediminis sp. nov., a piezophilic bacterium isolated from a deep-sea sediment sample from the New Britain Trench.</title>
        <authorList>
            <person name="Cao J."/>
        </authorList>
    </citation>
    <scope>NUCLEOTIDE SEQUENCE [LARGE SCALE GENOMIC DNA]</scope>
    <source>
        <strain evidence="3 4">N102</strain>
    </source>
</reference>
<dbReference type="PROSITE" id="PS50983">
    <property type="entry name" value="FE_B12_PBP"/>
    <property type="match status" value="1"/>
</dbReference>
<dbReference type="InterPro" id="IPR050902">
    <property type="entry name" value="ABC_Transporter_SBP"/>
</dbReference>